<reference evidence="2" key="1">
    <citation type="submission" date="2022-08" db="EMBL/GenBank/DDBJ databases">
        <authorList>
            <person name="Kallberg Y."/>
            <person name="Tangrot J."/>
            <person name="Rosling A."/>
        </authorList>
    </citation>
    <scope>NUCLEOTIDE SEQUENCE</scope>
    <source>
        <strain evidence="2">Wild A</strain>
    </source>
</reference>
<evidence type="ECO:0000256" key="1">
    <source>
        <dbReference type="SAM" id="MobiDB-lite"/>
    </source>
</evidence>
<organism evidence="2 3">
    <name type="scientific">Funneliformis geosporum</name>
    <dbReference type="NCBI Taxonomy" id="1117311"/>
    <lineage>
        <taxon>Eukaryota</taxon>
        <taxon>Fungi</taxon>
        <taxon>Fungi incertae sedis</taxon>
        <taxon>Mucoromycota</taxon>
        <taxon>Glomeromycotina</taxon>
        <taxon>Glomeromycetes</taxon>
        <taxon>Glomerales</taxon>
        <taxon>Glomeraceae</taxon>
        <taxon>Funneliformis</taxon>
    </lineage>
</organism>
<sequence length="387" mass="44975">MKAQNLEENPVVAKSKRGRKAFAVSEGYMDPTGKTHIMTVRRSNPPTPKKKAPNVPKAIKQSNNGCSRCNQNKKYSTFLMNKLTNYKVCNEKHFSIFNQSSAELFERQNQTQLQVQIATPITTSTPNIVVPDQFVNTTIPRSYIGLEIPFQIQHQLQLQTQLVAPTTASTPTYIDLIERIERLEFFFLSETEKLWNIEKMKERLFSVGRCRKERLEKDNVITFLQREVLNLVLDDEDIEIIRNKKVGGKNFLSLTKEELESYGLQPEPALRLLRFDHDCLPSVLNGRSIGSDPMIVVSRKLTNELLWEHIRSQADVGDYYPIVVKALNRNWKVEIWFWSLEISGDLMQKEKKNQESLFILWMIATDISHMRLDLISRKKWAMNRMNK</sequence>
<comment type="caution">
    <text evidence="2">The sequence shown here is derived from an EMBL/GenBank/DDBJ whole genome shotgun (WGS) entry which is preliminary data.</text>
</comment>
<keyword evidence="3" id="KW-1185">Reference proteome</keyword>
<dbReference type="Gene3D" id="1.10.150.50">
    <property type="entry name" value="Transcription Factor, Ets-1"/>
    <property type="match status" value="1"/>
</dbReference>
<dbReference type="InterPro" id="IPR013761">
    <property type="entry name" value="SAM/pointed_sf"/>
</dbReference>
<protein>
    <submittedName>
        <fullName evidence="2">12592_t:CDS:1</fullName>
    </submittedName>
</protein>
<gene>
    <name evidence="2" type="ORF">FWILDA_LOCUS2667</name>
</gene>
<dbReference type="AlphaFoldDB" id="A0A9W4SFI1"/>
<name>A0A9W4SFI1_9GLOM</name>
<evidence type="ECO:0000313" key="2">
    <source>
        <dbReference type="EMBL" id="CAI2166624.1"/>
    </source>
</evidence>
<dbReference type="Proteomes" id="UP001153678">
    <property type="component" value="Unassembled WGS sequence"/>
</dbReference>
<dbReference type="EMBL" id="CAMKVN010000320">
    <property type="protein sequence ID" value="CAI2166624.1"/>
    <property type="molecule type" value="Genomic_DNA"/>
</dbReference>
<evidence type="ECO:0000313" key="3">
    <source>
        <dbReference type="Proteomes" id="UP001153678"/>
    </source>
</evidence>
<feature type="region of interest" description="Disordered" evidence="1">
    <location>
        <begin position="39"/>
        <end position="59"/>
    </location>
</feature>
<accession>A0A9W4SFI1</accession>
<proteinExistence type="predicted"/>